<sequence length="328" mass="36646">MDKHAKRKKKSSPTKIILLTILALVVLILVGASIYGFNLANKVDKIETTEEDIGIKKENTEELSKYSNYDKIINIALFGIDAGENEFGRSDSIMILTIDPVHNKMKVSSVMRDSYVNIEGHGMDKLNHAFAFGNSVLALKTLNDNFGLNVNSFISTNFSNLPKIIDKLGGVELNITSDELQYINKYIDNLNGINGTSTPYVASPGKQLLDGTQCLAYSRIRYTNGGDYERTSRQRTVLKGVYEKVKNTNVSDFPTLLNDFLPFIQTNLSTTELLNIGSTISKIGSSSLIEDRFPRDGYCEGQIIDGIYYLTLDLEATKQQMKEFIFEN</sequence>
<evidence type="ECO:0000313" key="3">
    <source>
        <dbReference type="EMBL" id="SLK14023.1"/>
    </source>
</evidence>
<dbReference type="RefSeq" id="WP_242944833.1">
    <property type="nucleotide sequence ID" value="NZ_CBML010000006.1"/>
</dbReference>
<organism evidence="3 4">
    <name type="scientific">Clostridium chauvoei JF4335</name>
    <dbReference type="NCBI Taxonomy" id="1351755"/>
    <lineage>
        <taxon>Bacteria</taxon>
        <taxon>Bacillati</taxon>
        <taxon>Bacillota</taxon>
        <taxon>Clostridia</taxon>
        <taxon>Eubacteriales</taxon>
        <taxon>Clostridiaceae</taxon>
        <taxon>Clostridium</taxon>
    </lineage>
</organism>
<reference evidence="4" key="1">
    <citation type="submission" date="2017-03" db="EMBL/GenBank/DDBJ databases">
        <authorList>
            <person name="Falquet L."/>
            <person name="Falquet L."/>
        </authorList>
    </citation>
    <scope>NUCLEOTIDE SEQUENCE [LARGE SCALE GENOMIC DNA]</scope>
</reference>
<dbReference type="Pfam" id="PF03816">
    <property type="entry name" value="LytR_cpsA_psr"/>
    <property type="match status" value="1"/>
</dbReference>
<dbReference type="PANTHER" id="PTHR33392">
    <property type="entry name" value="POLYISOPRENYL-TEICHOIC ACID--PEPTIDOGLYCAN TEICHOIC ACID TRANSFERASE TAGU"/>
    <property type="match status" value="1"/>
</dbReference>
<dbReference type="PANTHER" id="PTHR33392:SF6">
    <property type="entry name" value="POLYISOPRENYL-TEICHOIC ACID--PEPTIDOGLYCAN TEICHOIC ACID TRANSFERASE TAGU"/>
    <property type="match status" value="1"/>
</dbReference>
<proteinExistence type="inferred from homology"/>
<protein>
    <submittedName>
        <fullName evidence="3">Putative Transcriptional regulator, LytR family</fullName>
    </submittedName>
</protein>
<dbReference type="EMBL" id="LT799839">
    <property type="protein sequence ID" value="SLK14023.1"/>
    <property type="molecule type" value="Genomic_DNA"/>
</dbReference>
<dbReference type="InterPro" id="IPR004474">
    <property type="entry name" value="LytR_CpsA_psr"/>
</dbReference>
<keyword evidence="4" id="KW-1185">Reference proteome</keyword>
<dbReference type="STRING" id="1351755.CCH01_05770"/>
<feature type="domain" description="Cell envelope-related transcriptional attenuator" evidence="2">
    <location>
        <begin position="89"/>
        <end position="246"/>
    </location>
</feature>
<gene>
    <name evidence="3" type="ORF">CCH01_05770</name>
</gene>
<dbReference type="NCBIfam" id="TIGR00350">
    <property type="entry name" value="lytR_cpsA_psr"/>
    <property type="match status" value="1"/>
</dbReference>
<comment type="similarity">
    <text evidence="1">Belongs to the LytR/CpsA/Psr (LCP) family.</text>
</comment>
<dbReference type="Proteomes" id="UP000190476">
    <property type="component" value="Chromosome I"/>
</dbReference>
<dbReference type="Gene3D" id="3.40.630.190">
    <property type="entry name" value="LCP protein"/>
    <property type="match status" value="1"/>
</dbReference>
<name>A0A1U6J171_9CLOT</name>
<dbReference type="InterPro" id="IPR050922">
    <property type="entry name" value="LytR/CpsA/Psr_CW_biosynth"/>
</dbReference>
<accession>A0A1U6J171</accession>
<dbReference type="GeneID" id="66300940"/>
<evidence type="ECO:0000256" key="1">
    <source>
        <dbReference type="ARBA" id="ARBA00006068"/>
    </source>
</evidence>
<dbReference type="AlphaFoldDB" id="A0A1U6J171"/>
<evidence type="ECO:0000313" key="4">
    <source>
        <dbReference type="Proteomes" id="UP000190476"/>
    </source>
</evidence>
<evidence type="ECO:0000259" key="2">
    <source>
        <dbReference type="Pfam" id="PF03816"/>
    </source>
</evidence>